<name>A0A1N7RAF0_9BACT</name>
<feature type="chain" id="PRO_5012410731" evidence="8">
    <location>
        <begin position="27"/>
        <end position="1059"/>
    </location>
</feature>
<comment type="similarity">
    <text evidence="7">Belongs to the TonB-dependent receptor family.</text>
</comment>
<dbReference type="InterPro" id="IPR036942">
    <property type="entry name" value="Beta-barrel_TonB_sf"/>
</dbReference>
<keyword evidence="5 7" id="KW-0472">Membrane</keyword>
<protein>
    <submittedName>
        <fullName evidence="10">TonB-linked outer membrane protein, SusC/RagA family</fullName>
    </submittedName>
</protein>
<dbReference type="Pfam" id="PF13715">
    <property type="entry name" value="CarbopepD_reg_2"/>
    <property type="match status" value="1"/>
</dbReference>
<evidence type="ECO:0000256" key="2">
    <source>
        <dbReference type="ARBA" id="ARBA00022448"/>
    </source>
</evidence>
<dbReference type="GO" id="GO:0009279">
    <property type="term" value="C:cell outer membrane"/>
    <property type="evidence" value="ECO:0007669"/>
    <property type="project" value="UniProtKB-SubCell"/>
</dbReference>
<evidence type="ECO:0000313" key="10">
    <source>
        <dbReference type="EMBL" id="SIT31667.1"/>
    </source>
</evidence>
<dbReference type="InterPro" id="IPR023996">
    <property type="entry name" value="TonB-dep_OMP_SusC/RagA"/>
</dbReference>
<dbReference type="Pfam" id="PF07715">
    <property type="entry name" value="Plug"/>
    <property type="match status" value="1"/>
</dbReference>
<evidence type="ECO:0000256" key="5">
    <source>
        <dbReference type="ARBA" id="ARBA00023136"/>
    </source>
</evidence>
<dbReference type="InterPro" id="IPR012910">
    <property type="entry name" value="Plug_dom"/>
</dbReference>
<dbReference type="PROSITE" id="PS52016">
    <property type="entry name" value="TONB_DEPENDENT_REC_3"/>
    <property type="match status" value="1"/>
</dbReference>
<evidence type="ECO:0000256" key="1">
    <source>
        <dbReference type="ARBA" id="ARBA00004571"/>
    </source>
</evidence>
<dbReference type="SUPFAM" id="SSF49464">
    <property type="entry name" value="Carboxypeptidase regulatory domain-like"/>
    <property type="match status" value="1"/>
</dbReference>
<dbReference type="AlphaFoldDB" id="A0A1N7RAF0"/>
<reference evidence="11" key="1">
    <citation type="submission" date="2017-01" db="EMBL/GenBank/DDBJ databases">
        <authorList>
            <person name="Varghese N."/>
            <person name="Submissions S."/>
        </authorList>
    </citation>
    <scope>NUCLEOTIDE SEQUENCE [LARGE SCALE GENOMIC DNA]</scope>
    <source>
        <strain evidence="11">DSM 21054</strain>
    </source>
</reference>
<dbReference type="InterPro" id="IPR039426">
    <property type="entry name" value="TonB-dep_rcpt-like"/>
</dbReference>
<dbReference type="EMBL" id="FTOR01000010">
    <property type="protein sequence ID" value="SIT31667.1"/>
    <property type="molecule type" value="Genomic_DNA"/>
</dbReference>
<dbReference type="NCBIfam" id="TIGR04056">
    <property type="entry name" value="OMP_RagA_SusC"/>
    <property type="match status" value="1"/>
</dbReference>
<keyword evidence="11" id="KW-1185">Reference proteome</keyword>
<evidence type="ECO:0000256" key="8">
    <source>
        <dbReference type="SAM" id="SignalP"/>
    </source>
</evidence>
<dbReference type="SUPFAM" id="SSF56935">
    <property type="entry name" value="Porins"/>
    <property type="match status" value="1"/>
</dbReference>
<proteinExistence type="inferred from homology"/>
<keyword evidence="6 7" id="KW-0998">Cell outer membrane</keyword>
<feature type="domain" description="TonB-dependent receptor plug" evidence="9">
    <location>
        <begin position="152"/>
        <end position="253"/>
    </location>
</feature>
<dbReference type="Proteomes" id="UP000186917">
    <property type="component" value="Unassembled WGS sequence"/>
</dbReference>
<comment type="subcellular location">
    <subcellularLocation>
        <location evidence="1 7">Cell outer membrane</location>
        <topology evidence="1 7">Multi-pass membrane protein</topology>
    </subcellularLocation>
</comment>
<keyword evidence="2 7" id="KW-0813">Transport</keyword>
<accession>A0A1N7RAF0</accession>
<keyword evidence="3 7" id="KW-1134">Transmembrane beta strand</keyword>
<keyword evidence="4 7" id="KW-0812">Transmembrane</keyword>
<dbReference type="Gene3D" id="2.60.40.1120">
    <property type="entry name" value="Carboxypeptidase-like, regulatory domain"/>
    <property type="match status" value="1"/>
</dbReference>
<dbReference type="OrthoDB" id="830178at2"/>
<dbReference type="Gene3D" id="2.170.130.10">
    <property type="entry name" value="TonB-dependent receptor, plug domain"/>
    <property type="match status" value="1"/>
</dbReference>
<evidence type="ECO:0000259" key="9">
    <source>
        <dbReference type="Pfam" id="PF07715"/>
    </source>
</evidence>
<dbReference type="RefSeq" id="WP_084206474.1">
    <property type="nucleotide sequence ID" value="NZ_AP017422.1"/>
</dbReference>
<sequence>MQLHKHIVKRIFLFLAIAGCCMQKGAAQQPTVKVVKDSVVVSRASGTVSDAATGKPLAGVNISVPGFSAAITDEKGKFSIKIPAKDVTLFISSDGFQKRQVPLRGDSVVNVRIYDESFDSYYATSALPAGSRSRNEVSAPAAYVSPGGAWARNQETPDNLLQGIASGLRTVRKSGTPGMGASMFLRGISSLYTTNMPLIVVDGIIFETRDFGGSLISGYEHNALQWLDVQDIDDISIIKDGTSTYGTKGANGVIYITTSRATEKATRIDVGLYTGVNFAPKNLPVMNAQQYRPYLADVLQSQGLSQQEIASQPYMTDDVNSTQYARYHYNTDWQKQVFDNSASNNAFLKISGGDNIASYGLSMNYARNEGVIKETDFSRLGTRFNADLNLTKRLTANSNLSFTYTQQKLRHTGISPKLNPIFNALVKSPFMAVNDISDKGAVSPNLADVDTLGYGNPASLVQKIIAKNSSYRFVGSLQFNYLVNNRFTISTRFGVTNDKIRENTFVPSKGIVHDTLQSAIAYNRSGSNVKRLLAVFSDTWVQYKETFKRKHVISAQAGVRYQQQSFEQDYALGYNSATDELINIGYGAAALREVGGDKARNRWLNTYINGDYAYDNRFFVTAGLTADGSSRFGHDIPGAFTFNGNNYAVLPYVAAAWQISSEQFMRSLPIVSLLKVRAAYSLSGNDDIGDYTARQYYVSQNLYGMQGLVRGNVANPHLQWESHKKLNLGVDVGVWDDRIRVSADVFHNTTRNMLVIEDANVAVGVDKLYSNSGSLQNNGVELNIDTRIINQRDLKWDLGVGIAAYRNKITSLPKSRIITSFAGGEIITAPGQAANLFYGYKTRGVYVTQAAAVAEGYTTNRPDGSQGSFGGGDMMFTDVNGDKAIDEKDKQVIGNPNPDYTGNINTVLTWKRFSLNALFTFSKGNDVYNYTRAKLESGADYSNQLVSMLNRWKTEGQLTNMPKATYGDPLGNSRFSDRWIEDGSYFRLRTISLSYNLKLKPGFLRYVTVYAAANNLLTITKYLGYDPEFSVTNSPLGQGVDMGLQPQFKSAQAGVKIGL</sequence>
<evidence type="ECO:0000256" key="6">
    <source>
        <dbReference type="ARBA" id="ARBA00023237"/>
    </source>
</evidence>
<evidence type="ECO:0000256" key="3">
    <source>
        <dbReference type="ARBA" id="ARBA00022452"/>
    </source>
</evidence>
<keyword evidence="8" id="KW-0732">Signal</keyword>
<evidence type="ECO:0000313" key="11">
    <source>
        <dbReference type="Proteomes" id="UP000186917"/>
    </source>
</evidence>
<dbReference type="Gene3D" id="2.40.170.20">
    <property type="entry name" value="TonB-dependent receptor, beta-barrel domain"/>
    <property type="match status" value="1"/>
</dbReference>
<feature type="signal peptide" evidence="8">
    <location>
        <begin position="1"/>
        <end position="26"/>
    </location>
</feature>
<dbReference type="InterPro" id="IPR037066">
    <property type="entry name" value="Plug_dom_sf"/>
</dbReference>
<dbReference type="STRING" id="477680.SAMN05421788_110251"/>
<evidence type="ECO:0000256" key="4">
    <source>
        <dbReference type="ARBA" id="ARBA00022692"/>
    </source>
</evidence>
<dbReference type="InterPro" id="IPR008969">
    <property type="entry name" value="CarboxyPept-like_regulatory"/>
</dbReference>
<organism evidence="10 11">
    <name type="scientific">Filimonas lacunae</name>
    <dbReference type="NCBI Taxonomy" id="477680"/>
    <lineage>
        <taxon>Bacteria</taxon>
        <taxon>Pseudomonadati</taxon>
        <taxon>Bacteroidota</taxon>
        <taxon>Chitinophagia</taxon>
        <taxon>Chitinophagales</taxon>
        <taxon>Chitinophagaceae</taxon>
        <taxon>Filimonas</taxon>
    </lineage>
</organism>
<evidence type="ECO:0000256" key="7">
    <source>
        <dbReference type="PROSITE-ProRule" id="PRU01360"/>
    </source>
</evidence>
<gene>
    <name evidence="10" type="ORF">SAMN05421788_110251</name>
</gene>